<evidence type="ECO:0000313" key="2">
    <source>
        <dbReference type="EMBL" id="GMI28102.1"/>
    </source>
</evidence>
<evidence type="ECO:0000256" key="1">
    <source>
        <dbReference type="PROSITE-ProRule" id="PRU00339"/>
    </source>
</evidence>
<dbReference type="EMBL" id="BRYB01000342">
    <property type="protein sequence ID" value="GMI28102.1"/>
    <property type="molecule type" value="Genomic_DNA"/>
</dbReference>
<dbReference type="PANTHER" id="PTHR44917">
    <property type="entry name" value="PROTEIN HIGH CHLOROPHYLL FLUORESCENT 107"/>
    <property type="match status" value="1"/>
</dbReference>
<organism evidence="2 3">
    <name type="scientific">Tetraparma gracilis</name>
    <dbReference type="NCBI Taxonomy" id="2962635"/>
    <lineage>
        <taxon>Eukaryota</taxon>
        <taxon>Sar</taxon>
        <taxon>Stramenopiles</taxon>
        <taxon>Ochrophyta</taxon>
        <taxon>Bolidophyceae</taxon>
        <taxon>Parmales</taxon>
        <taxon>Triparmaceae</taxon>
        <taxon>Tetraparma</taxon>
    </lineage>
</organism>
<keyword evidence="3" id="KW-1185">Reference proteome</keyword>
<gene>
    <name evidence="2" type="ORF">TeGR_g7332</name>
</gene>
<evidence type="ECO:0000313" key="3">
    <source>
        <dbReference type="Proteomes" id="UP001165060"/>
    </source>
</evidence>
<dbReference type="SUPFAM" id="SSF48452">
    <property type="entry name" value="TPR-like"/>
    <property type="match status" value="1"/>
</dbReference>
<keyword evidence="1" id="KW-0802">TPR repeat</keyword>
<dbReference type="InterPro" id="IPR011990">
    <property type="entry name" value="TPR-like_helical_dom_sf"/>
</dbReference>
<dbReference type="PROSITE" id="PS50005">
    <property type="entry name" value="TPR"/>
    <property type="match status" value="1"/>
</dbReference>
<feature type="repeat" description="TPR" evidence="1">
    <location>
        <begin position="34"/>
        <end position="67"/>
    </location>
</feature>
<proteinExistence type="predicted"/>
<reference evidence="2 3" key="1">
    <citation type="journal article" date="2023" name="Commun. Biol.">
        <title>Genome analysis of Parmales, the sister group of diatoms, reveals the evolutionary specialization of diatoms from phago-mixotrophs to photoautotrophs.</title>
        <authorList>
            <person name="Ban H."/>
            <person name="Sato S."/>
            <person name="Yoshikawa S."/>
            <person name="Yamada K."/>
            <person name="Nakamura Y."/>
            <person name="Ichinomiya M."/>
            <person name="Sato N."/>
            <person name="Blanc-Mathieu R."/>
            <person name="Endo H."/>
            <person name="Kuwata A."/>
            <person name="Ogata H."/>
        </authorList>
    </citation>
    <scope>NUCLEOTIDE SEQUENCE [LARGE SCALE GENOMIC DNA]</scope>
</reference>
<dbReference type="InterPro" id="IPR019734">
    <property type="entry name" value="TPR_rpt"/>
</dbReference>
<dbReference type="Pfam" id="PF14559">
    <property type="entry name" value="TPR_19"/>
    <property type="match status" value="1"/>
</dbReference>
<name>A0ABQ6MLQ1_9STRA</name>
<dbReference type="InterPro" id="IPR044624">
    <property type="entry name" value="Mbb1-like"/>
</dbReference>
<protein>
    <submittedName>
        <fullName evidence="2">Uncharacterized protein</fullName>
    </submittedName>
</protein>
<dbReference type="SMART" id="SM00028">
    <property type="entry name" value="TPR"/>
    <property type="match status" value="5"/>
</dbReference>
<sequence length="452" mass="49632">MHHALAVACLSCGELSEAREHFASATSNPAAPVPNAYHAWSRLESREGRYREAAKLLKKGLRLSPENHRLHHELGQLSRRAGNYEAAREYLLRGQSLAPPHARCFFDTALAVAHYETGDLPKARESAGAAVRSNPQHAQGWIAAARIEELEANVLGAKRYYALATAGYEQRRRRGRGGTGAGMGDKWAHVYQSHARFLQSAGDAAGAKRVYGTATALFDGSWRLWTAWGKLEADGGESLKARTILGEAAKRAGGASADPHRSAGELEMDLLQYERARGLFFKGAEAVKNRPGSGIESGLTPLLHSWAICEWQLRNLDRAAQLFELALKKLPDDDGDPSVTSARAWIYHSMSRFENARGNADLAQHYVNRSIRYDSECGEAWSMLQHLANMQGNGELAEECYQRAVAVAMDKGARHGVKLAGVKGVVDFPLKRTFASAPWHATVDERWAVLED</sequence>
<dbReference type="PANTHER" id="PTHR44917:SF1">
    <property type="entry name" value="PROTEIN HIGH CHLOROPHYLL FLUORESCENT 107"/>
    <property type="match status" value="1"/>
</dbReference>
<dbReference type="Proteomes" id="UP001165060">
    <property type="component" value="Unassembled WGS sequence"/>
</dbReference>
<accession>A0ABQ6MLQ1</accession>
<dbReference type="Gene3D" id="1.25.40.10">
    <property type="entry name" value="Tetratricopeptide repeat domain"/>
    <property type="match status" value="3"/>
</dbReference>
<comment type="caution">
    <text evidence="2">The sequence shown here is derived from an EMBL/GenBank/DDBJ whole genome shotgun (WGS) entry which is preliminary data.</text>
</comment>